<dbReference type="SUPFAM" id="SSF56300">
    <property type="entry name" value="Metallo-dependent phosphatases"/>
    <property type="match status" value="1"/>
</dbReference>
<organism evidence="7 8">
    <name type="scientific">Rheinheimera marina</name>
    <dbReference type="NCBI Taxonomy" id="1774958"/>
    <lineage>
        <taxon>Bacteria</taxon>
        <taxon>Pseudomonadati</taxon>
        <taxon>Pseudomonadota</taxon>
        <taxon>Gammaproteobacteria</taxon>
        <taxon>Chromatiales</taxon>
        <taxon>Chromatiaceae</taxon>
        <taxon>Rheinheimera</taxon>
    </lineage>
</organism>
<keyword evidence="8" id="KW-1185">Reference proteome</keyword>
<evidence type="ECO:0000256" key="2">
    <source>
        <dbReference type="ARBA" id="ARBA00022519"/>
    </source>
</evidence>
<dbReference type="PANTHER" id="PTHR34990">
    <property type="entry name" value="UDP-2,3-DIACYLGLUCOSAMINE HYDROLASE-RELATED"/>
    <property type="match status" value="1"/>
</dbReference>
<proteinExistence type="predicted"/>
<name>A0ABV9JPU8_9GAMM</name>
<evidence type="ECO:0000256" key="5">
    <source>
        <dbReference type="ARBA" id="ARBA00023211"/>
    </source>
</evidence>
<dbReference type="CDD" id="cd07398">
    <property type="entry name" value="MPP_YbbF-LpxH"/>
    <property type="match status" value="1"/>
</dbReference>
<dbReference type="InterPro" id="IPR004843">
    <property type="entry name" value="Calcineurin-like_PHP"/>
</dbReference>
<keyword evidence="3" id="KW-0479">Metal-binding</keyword>
<feature type="domain" description="Calcineurin-like phosphoesterase" evidence="6">
    <location>
        <begin position="5"/>
        <end position="205"/>
    </location>
</feature>
<dbReference type="EMBL" id="JBHSGB010000013">
    <property type="protein sequence ID" value="MFC4656225.1"/>
    <property type="molecule type" value="Genomic_DNA"/>
</dbReference>
<gene>
    <name evidence="7" type="ORF">ACFO3I_14510</name>
</gene>
<comment type="caution">
    <text evidence="7">The sequence shown here is derived from an EMBL/GenBank/DDBJ whole genome shotgun (WGS) entry which is preliminary data.</text>
</comment>
<keyword evidence="5" id="KW-0464">Manganese</keyword>
<accession>A0ABV9JPU8</accession>
<protein>
    <submittedName>
        <fullName evidence="7">UDP-2,3-diacylglucosamine diphosphatase</fullName>
        <ecNumber evidence="7">3.6.1.54</ecNumber>
    </submittedName>
</protein>
<keyword evidence="7" id="KW-0378">Hydrolase</keyword>
<dbReference type="InterPro" id="IPR029052">
    <property type="entry name" value="Metallo-depent_PP-like"/>
</dbReference>
<evidence type="ECO:0000313" key="8">
    <source>
        <dbReference type="Proteomes" id="UP001595962"/>
    </source>
</evidence>
<dbReference type="Pfam" id="PF00149">
    <property type="entry name" value="Metallophos"/>
    <property type="match status" value="1"/>
</dbReference>
<dbReference type="InterPro" id="IPR043461">
    <property type="entry name" value="LpxH-like"/>
</dbReference>
<dbReference type="GO" id="GO:0016787">
    <property type="term" value="F:hydrolase activity"/>
    <property type="evidence" value="ECO:0007669"/>
    <property type="project" value="UniProtKB-KW"/>
</dbReference>
<evidence type="ECO:0000256" key="3">
    <source>
        <dbReference type="ARBA" id="ARBA00022723"/>
    </source>
</evidence>
<keyword evidence="4" id="KW-0472">Membrane</keyword>
<evidence type="ECO:0000259" key="6">
    <source>
        <dbReference type="Pfam" id="PF00149"/>
    </source>
</evidence>
<keyword evidence="2" id="KW-0997">Cell inner membrane</keyword>
<reference evidence="8" key="1">
    <citation type="journal article" date="2019" name="Int. J. Syst. Evol. Microbiol.">
        <title>The Global Catalogue of Microorganisms (GCM) 10K type strain sequencing project: providing services to taxonomists for standard genome sequencing and annotation.</title>
        <authorList>
            <consortium name="The Broad Institute Genomics Platform"/>
            <consortium name="The Broad Institute Genome Sequencing Center for Infectious Disease"/>
            <person name="Wu L."/>
            <person name="Ma J."/>
        </authorList>
    </citation>
    <scope>NUCLEOTIDE SEQUENCE [LARGE SCALE GENOMIC DNA]</scope>
    <source>
        <strain evidence="8">DT28</strain>
    </source>
</reference>
<dbReference type="RefSeq" id="WP_377335104.1">
    <property type="nucleotide sequence ID" value="NZ_JBHSGB010000013.1"/>
</dbReference>
<evidence type="ECO:0000313" key="7">
    <source>
        <dbReference type="EMBL" id="MFC4656225.1"/>
    </source>
</evidence>
<dbReference type="Proteomes" id="UP001595962">
    <property type="component" value="Unassembled WGS sequence"/>
</dbReference>
<dbReference type="EC" id="3.6.1.54" evidence="7"/>
<evidence type="ECO:0000256" key="4">
    <source>
        <dbReference type="ARBA" id="ARBA00023136"/>
    </source>
</evidence>
<dbReference type="Gene3D" id="3.60.21.10">
    <property type="match status" value="1"/>
</dbReference>
<keyword evidence="1" id="KW-1003">Cell membrane</keyword>
<evidence type="ECO:0000256" key="1">
    <source>
        <dbReference type="ARBA" id="ARBA00022475"/>
    </source>
</evidence>
<sequence>MLHCRTIFLSDIHLGNKDCQARYLLHFLENSKAQTIYLLGDIIDLWAMRRQVCWTPEQNLVIKTLLAKAEQGCELIYIPGNHDEEFRHWAGREFGEVKIQLRGCHTTALGKKLLLLHGDEFDKEVNFGRFHTWLGDHLYDFLLFLNRWTNRIRRALGGRYFSLAAFIKSKVPGAREAIARYRQAAIDKAKRSGFDGVVCGHIHHPEISLQDGVIYCNDGDWIDSCTALVEEMDGSLAIYHWTEQSHTIAALPLAEIKAETAAQQAA</sequence>
<dbReference type="PANTHER" id="PTHR34990:SF2">
    <property type="entry name" value="BLL8164 PROTEIN"/>
    <property type="match status" value="1"/>
</dbReference>